<dbReference type="RefSeq" id="WP_092746983.1">
    <property type="nucleotide sequence ID" value="NZ_FMYL01000003.1"/>
</dbReference>
<dbReference type="PROSITE" id="PS00092">
    <property type="entry name" value="N6_MTASE"/>
    <property type="match status" value="1"/>
</dbReference>
<dbReference type="Proteomes" id="UP000242501">
    <property type="component" value="Unassembled WGS sequence"/>
</dbReference>
<evidence type="ECO:0000256" key="6">
    <source>
        <dbReference type="ARBA" id="ARBA00047942"/>
    </source>
</evidence>
<dbReference type="SUPFAM" id="SSF53335">
    <property type="entry name" value="S-adenosyl-L-methionine-dependent methyltransferases"/>
    <property type="match status" value="1"/>
</dbReference>
<organism evidence="8 9">
    <name type="scientific">Acinetobacter boissieri</name>
    <dbReference type="NCBI Taxonomy" id="1219383"/>
    <lineage>
        <taxon>Bacteria</taxon>
        <taxon>Pseudomonadati</taxon>
        <taxon>Pseudomonadota</taxon>
        <taxon>Gammaproteobacteria</taxon>
        <taxon>Moraxellales</taxon>
        <taxon>Moraxellaceae</taxon>
        <taxon>Acinetobacter</taxon>
    </lineage>
</organism>
<dbReference type="PANTHER" id="PTHR30481:SF3">
    <property type="entry name" value="DNA ADENINE METHYLASE"/>
    <property type="match status" value="1"/>
</dbReference>
<name>A0A1G6GXL7_9GAMM</name>
<gene>
    <name evidence="8" type="ORF">SAMN05421733_1037</name>
</gene>
<keyword evidence="9" id="KW-1185">Reference proteome</keyword>
<comment type="similarity">
    <text evidence="1 7">Belongs to the N(4)/N(6)-methyltransferase family.</text>
</comment>
<accession>A0A1G6GXL7</accession>
<evidence type="ECO:0000256" key="4">
    <source>
        <dbReference type="ARBA" id="ARBA00022679"/>
    </source>
</evidence>
<dbReference type="Gene3D" id="3.40.50.150">
    <property type="entry name" value="Vaccinia Virus protein VP39"/>
    <property type="match status" value="1"/>
</dbReference>
<sequence length="291" mass="34150">MNKLTVKNNQQIVASPMNYIGGKAKLLTQMMPYFPAKIDNFYDIFAGGANVAVNINAQKVFINDINKYVIDIISFFKENEIDNILNTIYFYIEKYSLSKTNKEGFLRLRTDYNKDKNPIKLYTLICYSFNYQFRFNNNHDYNNPFGLERSHFSKVLEDKLIRFVSKLKEKDVTISCQSFDTFLKEQKFTQDSFLYFDPPYLITTGSYNDGNRGFKNWTVSQERLLLNTLDDLNQNKVKFALSNVLTHKGKTNEILLEFSKKYRVIELNKHYNNSSYNTSTGESKEILLLNY</sequence>
<evidence type="ECO:0000313" key="8">
    <source>
        <dbReference type="EMBL" id="SDB86800.1"/>
    </source>
</evidence>
<dbReference type="GO" id="GO:0043565">
    <property type="term" value="F:sequence-specific DNA binding"/>
    <property type="evidence" value="ECO:0007669"/>
    <property type="project" value="TreeGrafter"/>
</dbReference>
<dbReference type="Pfam" id="PF02086">
    <property type="entry name" value="MethyltransfD12"/>
    <property type="match status" value="1"/>
</dbReference>
<dbReference type="GO" id="GO:0009007">
    <property type="term" value="F:site-specific DNA-methyltransferase (adenine-specific) activity"/>
    <property type="evidence" value="ECO:0007669"/>
    <property type="project" value="UniProtKB-UniRule"/>
</dbReference>
<dbReference type="InterPro" id="IPR002052">
    <property type="entry name" value="DNA_methylase_N6_adenine_CS"/>
</dbReference>
<dbReference type="OrthoDB" id="9805629at2"/>
<dbReference type="GO" id="GO:1904047">
    <property type="term" value="F:S-adenosyl-L-methionine binding"/>
    <property type="evidence" value="ECO:0007669"/>
    <property type="project" value="TreeGrafter"/>
</dbReference>
<dbReference type="PRINTS" id="PR00505">
    <property type="entry name" value="D12N6MTFRASE"/>
</dbReference>
<evidence type="ECO:0000313" key="9">
    <source>
        <dbReference type="Proteomes" id="UP000242501"/>
    </source>
</evidence>
<reference evidence="9" key="1">
    <citation type="submission" date="2016-09" db="EMBL/GenBank/DDBJ databases">
        <authorList>
            <person name="Varghese N."/>
            <person name="Submissions S."/>
        </authorList>
    </citation>
    <scope>NUCLEOTIDE SEQUENCE [LARGE SCALE GENOMIC DNA]</scope>
    <source>
        <strain evidence="9">ANC 4422</strain>
    </source>
</reference>
<dbReference type="STRING" id="1219383.SAMN05421733_1037"/>
<evidence type="ECO:0000256" key="5">
    <source>
        <dbReference type="ARBA" id="ARBA00022691"/>
    </source>
</evidence>
<protein>
    <recommendedName>
        <fullName evidence="2 7">Site-specific DNA-methyltransferase (adenine-specific)</fullName>
        <ecNumber evidence="2 7">2.1.1.72</ecNumber>
    </recommendedName>
</protein>
<dbReference type="PIRSF" id="PIRSF000398">
    <property type="entry name" value="M_m6A_EcoRV"/>
    <property type="match status" value="1"/>
</dbReference>
<dbReference type="InterPro" id="IPR023095">
    <property type="entry name" value="Ade_MeTrfase_dom_2"/>
</dbReference>
<evidence type="ECO:0000256" key="3">
    <source>
        <dbReference type="ARBA" id="ARBA00022603"/>
    </source>
</evidence>
<keyword evidence="4 7" id="KW-0808">Transferase</keyword>
<dbReference type="Gene3D" id="1.10.1020.10">
    <property type="entry name" value="Adenine-specific Methyltransferase, Domain 2"/>
    <property type="match status" value="1"/>
</dbReference>
<dbReference type="InterPro" id="IPR012263">
    <property type="entry name" value="M_m6A_EcoRV"/>
</dbReference>
<dbReference type="NCBIfam" id="TIGR00571">
    <property type="entry name" value="dam"/>
    <property type="match status" value="1"/>
</dbReference>
<dbReference type="EMBL" id="FMYL01000003">
    <property type="protein sequence ID" value="SDB86800.1"/>
    <property type="molecule type" value="Genomic_DNA"/>
</dbReference>
<dbReference type="PANTHER" id="PTHR30481">
    <property type="entry name" value="DNA ADENINE METHYLASE"/>
    <property type="match status" value="1"/>
</dbReference>
<evidence type="ECO:0000256" key="2">
    <source>
        <dbReference type="ARBA" id="ARBA00011900"/>
    </source>
</evidence>
<evidence type="ECO:0000256" key="7">
    <source>
        <dbReference type="RuleBase" id="RU361257"/>
    </source>
</evidence>
<dbReference type="InterPro" id="IPR012327">
    <property type="entry name" value="MeTrfase_D12"/>
</dbReference>
<comment type="catalytic activity">
    <reaction evidence="6 7">
        <text>a 2'-deoxyadenosine in DNA + S-adenosyl-L-methionine = an N(6)-methyl-2'-deoxyadenosine in DNA + S-adenosyl-L-homocysteine + H(+)</text>
        <dbReference type="Rhea" id="RHEA:15197"/>
        <dbReference type="Rhea" id="RHEA-COMP:12418"/>
        <dbReference type="Rhea" id="RHEA-COMP:12419"/>
        <dbReference type="ChEBI" id="CHEBI:15378"/>
        <dbReference type="ChEBI" id="CHEBI:57856"/>
        <dbReference type="ChEBI" id="CHEBI:59789"/>
        <dbReference type="ChEBI" id="CHEBI:90615"/>
        <dbReference type="ChEBI" id="CHEBI:90616"/>
        <dbReference type="EC" id="2.1.1.72"/>
    </reaction>
</comment>
<dbReference type="GO" id="GO:0006298">
    <property type="term" value="P:mismatch repair"/>
    <property type="evidence" value="ECO:0007669"/>
    <property type="project" value="TreeGrafter"/>
</dbReference>
<dbReference type="InterPro" id="IPR029063">
    <property type="entry name" value="SAM-dependent_MTases_sf"/>
</dbReference>
<dbReference type="GO" id="GO:0009307">
    <property type="term" value="P:DNA restriction-modification system"/>
    <property type="evidence" value="ECO:0007669"/>
    <property type="project" value="InterPro"/>
</dbReference>
<dbReference type="GO" id="GO:0032259">
    <property type="term" value="P:methylation"/>
    <property type="evidence" value="ECO:0007669"/>
    <property type="project" value="UniProtKB-KW"/>
</dbReference>
<keyword evidence="5 7" id="KW-0949">S-adenosyl-L-methionine</keyword>
<evidence type="ECO:0000256" key="1">
    <source>
        <dbReference type="ARBA" id="ARBA00006594"/>
    </source>
</evidence>
<keyword evidence="3 7" id="KW-0489">Methyltransferase</keyword>
<dbReference type="EC" id="2.1.1.72" evidence="2 7"/>
<proteinExistence type="inferred from homology"/>
<dbReference type="AlphaFoldDB" id="A0A1G6GXL7"/>